<accession>A0A6N7XLG2</accession>
<dbReference type="InterPro" id="IPR014729">
    <property type="entry name" value="Rossmann-like_a/b/a_fold"/>
</dbReference>
<dbReference type="EC" id="2.7.7.18" evidence="10"/>
<keyword evidence="3 10" id="KW-0662">Pyridine nucleotide biosynthesis</keyword>
<organism evidence="12 13">
    <name type="scientific">Tissierella pigra</name>
    <dbReference type="NCBI Taxonomy" id="2607614"/>
    <lineage>
        <taxon>Bacteria</taxon>
        <taxon>Bacillati</taxon>
        <taxon>Bacillota</taxon>
        <taxon>Tissierellia</taxon>
        <taxon>Tissierellales</taxon>
        <taxon>Tissierellaceae</taxon>
        <taxon>Tissierella</taxon>
    </lineage>
</organism>
<evidence type="ECO:0000256" key="4">
    <source>
        <dbReference type="ARBA" id="ARBA00022679"/>
    </source>
</evidence>
<evidence type="ECO:0000256" key="3">
    <source>
        <dbReference type="ARBA" id="ARBA00022642"/>
    </source>
</evidence>
<comment type="function">
    <text evidence="1 10">Catalyzes the reversible adenylation of nicotinate mononucleotide (NaMN) to nicotinic acid adenine dinucleotide (NaAD).</text>
</comment>
<dbReference type="InterPro" id="IPR004821">
    <property type="entry name" value="Cyt_trans-like"/>
</dbReference>
<dbReference type="GO" id="GO:0005524">
    <property type="term" value="F:ATP binding"/>
    <property type="evidence" value="ECO:0007669"/>
    <property type="project" value="UniProtKB-KW"/>
</dbReference>
<dbReference type="UniPathway" id="UPA00253">
    <property type="reaction ID" value="UER00332"/>
</dbReference>
<gene>
    <name evidence="10" type="primary">nadD</name>
    <name evidence="12" type="ORF">FYJ83_15555</name>
</gene>
<keyword evidence="6 10" id="KW-0547">Nucleotide-binding</keyword>
<comment type="catalytic activity">
    <reaction evidence="9 10">
        <text>nicotinate beta-D-ribonucleotide + ATP + H(+) = deamido-NAD(+) + diphosphate</text>
        <dbReference type="Rhea" id="RHEA:22860"/>
        <dbReference type="ChEBI" id="CHEBI:15378"/>
        <dbReference type="ChEBI" id="CHEBI:30616"/>
        <dbReference type="ChEBI" id="CHEBI:33019"/>
        <dbReference type="ChEBI" id="CHEBI:57502"/>
        <dbReference type="ChEBI" id="CHEBI:58437"/>
        <dbReference type="EC" id="2.7.7.18"/>
    </reaction>
</comment>
<comment type="caution">
    <text evidence="12">The sequence shown here is derived from an EMBL/GenBank/DDBJ whole genome shotgun (WGS) entry which is preliminary data.</text>
</comment>
<dbReference type="InterPro" id="IPR005248">
    <property type="entry name" value="NadD/NMNAT"/>
</dbReference>
<dbReference type="Pfam" id="PF01467">
    <property type="entry name" value="CTP_transf_like"/>
    <property type="match status" value="1"/>
</dbReference>
<dbReference type="Proteomes" id="UP000469523">
    <property type="component" value="Unassembled WGS sequence"/>
</dbReference>
<dbReference type="NCBIfam" id="TIGR00482">
    <property type="entry name" value="nicotinate (nicotinamide) nucleotide adenylyltransferase"/>
    <property type="match status" value="1"/>
</dbReference>
<evidence type="ECO:0000256" key="8">
    <source>
        <dbReference type="ARBA" id="ARBA00023027"/>
    </source>
</evidence>
<dbReference type="GO" id="GO:0004515">
    <property type="term" value="F:nicotinate-nucleotide adenylyltransferase activity"/>
    <property type="evidence" value="ECO:0007669"/>
    <property type="project" value="UniProtKB-UniRule"/>
</dbReference>
<dbReference type="CDD" id="cd02165">
    <property type="entry name" value="NMNAT"/>
    <property type="match status" value="1"/>
</dbReference>
<evidence type="ECO:0000256" key="9">
    <source>
        <dbReference type="ARBA" id="ARBA00048721"/>
    </source>
</evidence>
<keyword evidence="8 10" id="KW-0520">NAD</keyword>
<dbReference type="NCBIfam" id="NF000840">
    <property type="entry name" value="PRK00071.1-3"/>
    <property type="match status" value="1"/>
</dbReference>
<name>A0A6N7XLG2_9FIRM</name>
<keyword evidence="4 10" id="KW-0808">Transferase</keyword>
<dbReference type="NCBIfam" id="TIGR00125">
    <property type="entry name" value="cyt_tran_rel"/>
    <property type="match status" value="1"/>
</dbReference>
<evidence type="ECO:0000313" key="12">
    <source>
        <dbReference type="EMBL" id="MSU02879.1"/>
    </source>
</evidence>
<dbReference type="SUPFAM" id="SSF52374">
    <property type="entry name" value="Nucleotidylyl transferase"/>
    <property type="match status" value="1"/>
</dbReference>
<dbReference type="HAMAP" id="MF_00244">
    <property type="entry name" value="NaMN_adenylyltr"/>
    <property type="match status" value="1"/>
</dbReference>
<evidence type="ECO:0000256" key="6">
    <source>
        <dbReference type="ARBA" id="ARBA00022741"/>
    </source>
</evidence>
<protein>
    <recommendedName>
        <fullName evidence="10">Probable nicotinate-nucleotide adenylyltransferase</fullName>
        <ecNumber evidence="10">2.7.7.18</ecNumber>
    </recommendedName>
    <alternativeName>
        <fullName evidence="10">Deamido-NAD(+) diphosphorylase</fullName>
    </alternativeName>
    <alternativeName>
        <fullName evidence="10">Deamido-NAD(+) pyrophosphorylase</fullName>
    </alternativeName>
    <alternativeName>
        <fullName evidence="10">Nicotinate mononucleotide adenylyltransferase</fullName>
        <shortName evidence="10">NaMN adenylyltransferase</shortName>
    </alternativeName>
</protein>
<keyword evidence="13" id="KW-1185">Reference proteome</keyword>
<proteinExistence type="inferred from homology"/>
<comment type="similarity">
    <text evidence="10">Belongs to the NadD family.</text>
</comment>
<evidence type="ECO:0000256" key="10">
    <source>
        <dbReference type="HAMAP-Rule" id="MF_00244"/>
    </source>
</evidence>
<feature type="domain" description="Cytidyltransferase-like" evidence="11">
    <location>
        <begin position="5"/>
        <end position="173"/>
    </location>
</feature>
<evidence type="ECO:0000256" key="7">
    <source>
        <dbReference type="ARBA" id="ARBA00022840"/>
    </source>
</evidence>
<evidence type="ECO:0000256" key="1">
    <source>
        <dbReference type="ARBA" id="ARBA00002324"/>
    </source>
</evidence>
<dbReference type="PANTHER" id="PTHR39321">
    <property type="entry name" value="NICOTINATE-NUCLEOTIDE ADENYLYLTRANSFERASE-RELATED"/>
    <property type="match status" value="1"/>
</dbReference>
<dbReference type="Gene3D" id="3.40.50.620">
    <property type="entry name" value="HUPs"/>
    <property type="match status" value="1"/>
</dbReference>
<dbReference type="EMBL" id="VUNQ01000046">
    <property type="protein sequence ID" value="MSU02879.1"/>
    <property type="molecule type" value="Genomic_DNA"/>
</dbReference>
<dbReference type="PANTHER" id="PTHR39321:SF3">
    <property type="entry name" value="PHOSPHOPANTETHEINE ADENYLYLTRANSFERASE"/>
    <property type="match status" value="1"/>
</dbReference>
<dbReference type="RefSeq" id="WP_154442127.1">
    <property type="nucleotide sequence ID" value="NZ_JAHLPJ010000001.1"/>
</dbReference>
<sequence>MKIAVMGGTFDPIHNGHLIAAEYARTSLKLDKVIFIPSGVHPFKNNRNITEGKKRLDILSLAIESNKYFDISNIEINREGTTYTIDTIRALKEIYREDEIYFIIGSDIIFEIVQWKGFQELIELCNFILLYRLGKNEDKIENKIEELNRLYGLKFEKVNAPLIEISSTEIRERVKRDLSIKYLVPEIVEGYIYKHKLYSRENING</sequence>
<dbReference type="AlphaFoldDB" id="A0A6N7XLG2"/>
<evidence type="ECO:0000259" key="11">
    <source>
        <dbReference type="Pfam" id="PF01467"/>
    </source>
</evidence>
<reference evidence="12 13" key="1">
    <citation type="submission" date="2019-09" db="EMBL/GenBank/DDBJ databases">
        <title>In-depth cultivation of the pig gut microbiome towards novel bacterial diversity and tailored functional studies.</title>
        <authorList>
            <person name="Wylensek D."/>
            <person name="Hitch T.C.A."/>
            <person name="Clavel T."/>
        </authorList>
    </citation>
    <scope>NUCLEOTIDE SEQUENCE [LARGE SCALE GENOMIC DNA]</scope>
    <source>
        <strain evidence="12 13">WCA3-693-APC-4?</strain>
    </source>
</reference>
<keyword evidence="7 10" id="KW-0067">ATP-binding</keyword>
<dbReference type="GO" id="GO:0009435">
    <property type="term" value="P:NAD+ biosynthetic process"/>
    <property type="evidence" value="ECO:0007669"/>
    <property type="project" value="UniProtKB-UniRule"/>
</dbReference>
<comment type="pathway">
    <text evidence="2 10">Cofactor biosynthesis; NAD(+) biosynthesis; deamido-NAD(+) from nicotinate D-ribonucleotide: step 1/1.</text>
</comment>
<evidence type="ECO:0000256" key="2">
    <source>
        <dbReference type="ARBA" id="ARBA00005019"/>
    </source>
</evidence>
<evidence type="ECO:0000256" key="5">
    <source>
        <dbReference type="ARBA" id="ARBA00022695"/>
    </source>
</evidence>
<evidence type="ECO:0000313" key="13">
    <source>
        <dbReference type="Proteomes" id="UP000469523"/>
    </source>
</evidence>
<keyword evidence="5 10" id="KW-0548">Nucleotidyltransferase</keyword>